<dbReference type="SMART" id="SM00530">
    <property type="entry name" value="HTH_XRE"/>
    <property type="match status" value="1"/>
</dbReference>
<sequence>MAGIASAAAFGPQIRAARKAYGLTQAEVAMTTNCSVKFLIDLERGKATAPLNKVLAVIHALGGRVEIRFPDPPNEDGKIDWA</sequence>
<dbReference type="AlphaFoldDB" id="A0A5R9J1W9"/>
<dbReference type="PROSITE" id="PS50943">
    <property type="entry name" value="HTH_CROC1"/>
    <property type="match status" value="1"/>
</dbReference>
<proteinExistence type="predicted"/>
<dbReference type="GO" id="GO:0003677">
    <property type="term" value="F:DNA binding"/>
    <property type="evidence" value="ECO:0007669"/>
    <property type="project" value="InterPro"/>
</dbReference>
<dbReference type="InterPro" id="IPR010982">
    <property type="entry name" value="Lambda_DNA-bd_dom_sf"/>
</dbReference>
<accession>A0A5R9J1W9</accession>
<gene>
    <name evidence="2" type="ORF">FE263_16895</name>
</gene>
<organism evidence="2 3">
    <name type="scientific">Lichenicoccus roseus</name>
    <dbReference type="NCBI Taxonomy" id="2683649"/>
    <lineage>
        <taxon>Bacteria</taxon>
        <taxon>Pseudomonadati</taxon>
        <taxon>Pseudomonadota</taxon>
        <taxon>Alphaproteobacteria</taxon>
        <taxon>Acetobacterales</taxon>
        <taxon>Acetobacteraceae</taxon>
        <taxon>Lichenicoccus</taxon>
    </lineage>
</organism>
<evidence type="ECO:0000313" key="3">
    <source>
        <dbReference type="Proteomes" id="UP000305654"/>
    </source>
</evidence>
<dbReference type="Gene3D" id="1.10.260.40">
    <property type="entry name" value="lambda repressor-like DNA-binding domains"/>
    <property type="match status" value="1"/>
</dbReference>
<dbReference type="RefSeq" id="WP_138327189.1">
    <property type="nucleotide sequence ID" value="NZ_VCDI01000006.1"/>
</dbReference>
<dbReference type="EMBL" id="VCDI01000006">
    <property type="protein sequence ID" value="TLU71552.1"/>
    <property type="molecule type" value="Genomic_DNA"/>
</dbReference>
<evidence type="ECO:0000259" key="1">
    <source>
        <dbReference type="PROSITE" id="PS50943"/>
    </source>
</evidence>
<reference evidence="2 3" key="1">
    <citation type="submission" date="2019-05" db="EMBL/GenBank/DDBJ databases">
        <authorList>
            <person name="Pankratov T."/>
            <person name="Grouzdev D."/>
        </authorList>
    </citation>
    <scope>NUCLEOTIDE SEQUENCE [LARGE SCALE GENOMIC DNA]</scope>
    <source>
        <strain evidence="2 3">KEBCLARHB70R</strain>
    </source>
</reference>
<dbReference type="SUPFAM" id="SSF47413">
    <property type="entry name" value="lambda repressor-like DNA-binding domains"/>
    <property type="match status" value="1"/>
</dbReference>
<dbReference type="OrthoDB" id="7361823at2"/>
<evidence type="ECO:0000313" key="2">
    <source>
        <dbReference type="EMBL" id="TLU71552.1"/>
    </source>
</evidence>
<protein>
    <submittedName>
        <fullName evidence="2">Helix-turn-helix transcriptional regulator</fullName>
    </submittedName>
</protein>
<dbReference type="Proteomes" id="UP000305654">
    <property type="component" value="Unassembled WGS sequence"/>
</dbReference>
<name>A0A5R9J1W9_9PROT</name>
<feature type="domain" description="HTH cro/C1-type" evidence="1">
    <location>
        <begin position="14"/>
        <end position="68"/>
    </location>
</feature>
<keyword evidence="3" id="KW-1185">Reference proteome</keyword>
<dbReference type="CDD" id="cd00093">
    <property type="entry name" value="HTH_XRE"/>
    <property type="match status" value="1"/>
</dbReference>
<comment type="caution">
    <text evidence="2">The sequence shown here is derived from an EMBL/GenBank/DDBJ whole genome shotgun (WGS) entry which is preliminary data.</text>
</comment>
<dbReference type="Pfam" id="PF01381">
    <property type="entry name" value="HTH_3"/>
    <property type="match status" value="1"/>
</dbReference>
<dbReference type="InterPro" id="IPR001387">
    <property type="entry name" value="Cro/C1-type_HTH"/>
</dbReference>